<dbReference type="AlphaFoldDB" id="A0AAE0IU50"/>
<gene>
    <name evidence="2" type="ORF">B0H66DRAFT_469595</name>
</gene>
<keyword evidence="1" id="KW-0812">Transmembrane</keyword>
<keyword evidence="1" id="KW-1133">Transmembrane helix</keyword>
<name>A0AAE0IU50_9PEZI</name>
<proteinExistence type="predicted"/>
<reference evidence="2" key="2">
    <citation type="submission" date="2023-06" db="EMBL/GenBank/DDBJ databases">
        <authorList>
            <consortium name="Lawrence Berkeley National Laboratory"/>
            <person name="Haridas S."/>
            <person name="Hensen N."/>
            <person name="Bonometti L."/>
            <person name="Westerberg I."/>
            <person name="Brannstrom I.O."/>
            <person name="Guillou S."/>
            <person name="Cros-Aarteil S."/>
            <person name="Calhoun S."/>
            <person name="Kuo A."/>
            <person name="Mondo S."/>
            <person name="Pangilinan J."/>
            <person name="Riley R."/>
            <person name="Labutti K."/>
            <person name="Andreopoulos B."/>
            <person name="Lipzen A."/>
            <person name="Chen C."/>
            <person name="Yanf M."/>
            <person name="Daum C."/>
            <person name="Ng V."/>
            <person name="Clum A."/>
            <person name="Steindorff A."/>
            <person name="Ohm R."/>
            <person name="Martin F."/>
            <person name="Silar P."/>
            <person name="Natvig D."/>
            <person name="Lalanne C."/>
            <person name="Gautier V."/>
            <person name="Ament-Velasquez S.L."/>
            <person name="Kruys A."/>
            <person name="Hutchinson M.I."/>
            <person name="Powell A.J."/>
            <person name="Barry K."/>
            <person name="Miller A.N."/>
            <person name="Grigoriev I.V."/>
            <person name="Debuchy R."/>
            <person name="Gladieux P."/>
            <person name="Thoren M.H."/>
            <person name="Johannesson H."/>
        </authorList>
    </citation>
    <scope>NUCLEOTIDE SEQUENCE</scope>
    <source>
        <strain evidence="2">CBS 118394</strain>
    </source>
</reference>
<keyword evidence="1" id="KW-0472">Membrane</keyword>
<organism evidence="2 3">
    <name type="scientific">Apodospora peruviana</name>
    <dbReference type="NCBI Taxonomy" id="516989"/>
    <lineage>
        <taxon>Eukaryota</taxon>
        <taxon>Fungi</taxon>
        <taxon>Dikarya</taxon>
        <taxon>Ascomycota</taxon>
        <taxon>Pezizomycotina</taxon>
        <taxon>Sordariomycetes</taxon>
        <taxon>Sordariomycetidae</taxon>
        <taxon>Sordariales</taxon>
        <taxon>Lasiosphaeriaceae</taxon>
        <taxon>Apodospora</taxon>
    </lineage>
</organism>
<protein>
    <submittedName>
        <fullName evidence="2">Uncharacterized protein</fullName>
    </submittedName>
</protein>
<evidence type="ECO:0000256" key="1">
    <source>
        <dbReference type="SAM" id="Phobius"/>
    </source>
</evidence>
<reference evidence="2" key="1">
    <citation type="journal article" date="2023" name="Mol. Phylogenet. Evol.">
        <title>Genome-scale phylogeny and comparative genomics of the fungal order Sordariales.</title>
        <authorList>
            <person name="Hensen N."/>
            <person name="Bonometti L."/>
            <person name="Westerberg I."/>
            <person name="Brannstrom I.O."/>
            <person name="Guillou S."/>
            <person name="Cros-Aarteil S."/>
            <person name="Calhoun S."/>
            <person name="Haridas S."/>
            <person name="Kuo A."/>
            <person name="Mondo S."/>
            <person name="Pangilinan J."/>
            <person name="Riley R."/>
            <person name="LaButti K."/>
            <person name="Andreopoulos B."/>
            <person name="Lipzen A."/>
            <person name="Chen C."/>
            <person name="Yan M."/>
            <person name="Daum C."/>
            <person name="Ng V."/>
            <person name="Clum A."/>
            <person name="Steindorff A."/>
            <person name="Ohm R.A."/>
            <person name="Martin F."/>
            <person name="Silar P."/>
            <person name="Natvig D.O."/>
            <person name="Lalanne C."/>
            <person name="Gautier V."/>
            <person name="Ament-Velasquez S.L."/>
            <person name="Kruys A."/>
            <person name="Hutchinson M.I."/>
            <person name="Powell A.J."/>
            <person name="Barry K."/>
            <person name="Miller A.N."/>
            <person name="Grigoriev I.V."/>
            <person name="Debuchy R."/>
            <person name="Gladieux P."/>
            <person name="Hiltunen Thoren M."/>
            <person name="Johannesson H."/>
        </authorList>
    </citation>
    <scope>NUCLEOTIDE SEQUENCE</scope>
    <source>
        <strain evidence="2">CBS 118394</strain>
    </source>
</reference>
<evidence type="ECO:0000313" key="3">
    <source>
        <dbReference type="Proteomes" id="UP001283341"/>
    </source>
</evidence>
<evidence type="ECO:0000313" key="2">
    <source>
        <dbReference type="EMBL" id="KAK3331299.1"/>
    </source>
</evidence>
<sequence>MPARSPSPRKAPALCFINELWMPDKTLVNHDAYYEYFNDQWSLIAGYSNGQYVATQSVQEYIRLAKEIRDGKTFEEMMGDMMQHGVTYEACRQSINLTLRLLLMMRFGAVKGEINPQRKLAWACDGSLQAYVKRHFTQPQLLSCSRLRLPKSFNAWSLETIGAIEVCFTDNLADHLYVEDYSKVFVFRHASFLEYNRNSPVFPEGFIDETLRTLALLFPHSLFSENPTISNNTNGYTWFKKLCSRHHETIDPQLNKCKLEAGERQIECFTFWRDRLIILKEAYDDATPGTLNQWWHDRRNGVQWCTFWVAFTVAIFTILTGFAQLGIAAKQLELQQHQLDKGCS</sequence>
<keyword evidence="3" id="KW-1185">Reference proteome</keyword>
<accession>A0AAE0IU50</accession>
<dbReference type="EMBL" id="JAUEDM010000001">
    <property type="protein sequence ID" value="KAK3331299.1"/>
    <property type="molecule type" value="Genomic_DNA"/>
</dbReference>
<comment type="caution">
    <text evidence="2">The sequence shown here is derived from an EMBL/GenBank/DDBJ whole genome shotgun (WGS) entry which is preliminary data.</text>
</comment>
<feature type="transmembrane region" description="Helical" evidence="1">
    <location>
        <begin position="307"/>
        <end position="329"/>
    </location>
</feature>
<dbReference type="Proteomes" id="UP001283341">
    <property type="component" value="Unassembled WGS sequence"/>
</dbReference>